<gene>
    <name evidence="3" type="primary">ytkA</name>
    <name evidence="3" type="ORF">MACH08_41240</name>
</gene>
<keyword evidence="4" id="KW-1185">Reference proteome</keyword>
<protein>
    <recommendedName>
        <fullName evidence="2">YtkA-like domain-containing protein</fullName>
    </recommendedName>
</protein>
<dbReference type="PROSITE" id="PS51257">
    <property type="entry name" value="PROKAR_LIPOPROTEIN"/>
    <property type="match status" value="1"/>
</dbReference>
<proteinExistence type="predicted"/>
<evidence type="ECO:0000313" key="4">
    <source>
        <dbReference type="Proteomes" id="UP001275436"/>
    </source>
</evidence>
<accession>A0ABQ5TQA7</accession>
<dbReference type="Proteomes" id="UP001275436">
    <property type="component" value="Unassembled WGS sequence"/>
</dbReference>
<feature type="chain" id="PRO_5046063502" description="YtkA-like domain-containing protein" evidence="1">
    <location>
        <begin position="19"/>
        <end position="141"/>
    </location>
</feature>
<evidence type="ECO:0000259" key="2">
    <source>
        <dbReference type="Pfam" id="PF13115"/>
    </source>
</evidence>
<evidence type="ECO:0000256" key="1">
    <source>
        <dbReference type="SAM" id="SignalP"/>
    </source>
</evidence>
<dbReference type="InterPro" id="IPR032693">
    <property type="entry name" value="YtkA-like_dom"/>
</dbReference>
<organism evidence="3 4">
    <name type="scientific">Oceanobacillus kimchii</name>
    <dbReference type="NCBI Taxonomy" id="746691"/>
    <lineage>
        <taxon>Bacteria</taxon>
        <taxon>Bacillati</taxon>
        <taxon>Bacillota</taxon>
        <taxon>Bacilli</taxon>
        <taxon>Bacillales</taxon>
        <taxon>Bacillaceae</taxon>
        <taxon>Oceanobacillus</taxon>
    </lineage>
</organism>
<comment type="caution">
    <text evidence="3">The sequence shown here is derived from an EMBL/GenBank/DDBJ whole genome shotgun (WGS) entry which is preliminary data.</text>
</comment>
<dbReference type="EMBL" id="BSKO01000002">
    <property type="protein sequence ID" value="GLO68340.1"/>
    <property type="molecule type" value="Genomic_DNA"/>
</dbReference>
<sequence>MRVKICMFMLVLLIGLLAACSNETENGNKQGTDELKMLEVEFQVPAKSDIGETIELKAIVTYGDEKVKDADEVQFEYWEKGNEEDSTKIKSNNNGDGTYTAEVSFDTEGIYEIYAHTTARDLHTMPKKSITIGESTSADQE</sequence>
<dbReference type="RefSeq" id="WP_317958583.1">
    <property type="nucleotide sequence ID" value="NZ_BSKO01000002.1"/>
</dbReference>
<reference evidence="3 4" key="1">
    <citation type="submission" date="2023-02" db="EMBL/GenBank/DDBJ databases">
        <title>Oceanobacillus kimchii IFOP_LL358 isolated form Alexandrium catenella lab strain.</title>
        <authorList>
            <person name="Gajardo G."/>
            <person name="Ueki S."/>
            <person name="Maruyama F."/>
        </authorList>
    </citation>
    <scope>NUCLEOTIDE SEQUENCE [LARGE SCALE GENOMIC DNA]</scope>
    <source>
        <strain evidence="3 4">IFOP_LL358</strain>
    </source>
</reference>
<dbReference type="Pfam" id="PF13115">
    <property type="entry name" value="YtkA"/>
    <property type="match status" value="1"/>
</dbReference>
<keyword evidence="1" id="KW-0732">Signal</keyword>
<name>A0ABQ5TQA7_9BACI</name>
<feature type="domain" description="YtkA-like" evidence="2">
    <location>
        <begin position="35"/>
        <end position="116"/>
    </location>
</feature>
<evidence type="ECO:0000313" key="3">
    <source>
        <dbReference type="EMBL" id="GLO68340.1"/>
    </source>
</evidence>
<feature type="signal peptide" evidence="1">
    <location>
        <begin position="1"/>
        <end position="18"/>
    </location>
</feature>